<gene>
    <name evidence="4" type="ORF">I1A49_24275</name>
</gene>
<dbReference type="GO" id="GO:0016787">
    <property type="term" value="F:hydrolase activity"/>
    <property type="evidence" value="ECO:0007669"/>
    <property type="project" value="UniProtKB-KW"/>
</dbReference>
<dbReference type="InterPro" id="IPR036663">
    <property type="entry name" value="Fumarylacetoacetase_C_sf"/>
</dbReference>
<dbReference type="InterPro" id="IPR051121">
    <property type="entry name" value="FAH"/>
</dbReference>
<dbReference type="PANTHER" id="PTHR42796:SF4">
    <property type="entry name" value="FUMARYLACETOACETATE HYDROLASE DOMAIN-CONTAINING PROTEIN 2A"/>
    <property type="match status" value="1"/>
</dbReference>
<accession>A0ABX6W800</accession>
<keyword evidence="2" id="KW-0479">Metal-binding</keyword>
<proteinExistence type="inferred from homology"/>
<dbReference type="PANTHER" id="PTHR42796">
    <property type="entry name" value="FUMARYLACETOACETATE HYDROLASE DOMAIN-CONTAINING PROTEIN 2A-RELATED"/>
    <property type="match status" value="1"/>
</dbReference>
<sequence length="311" mass="33308">MTTFGFATVLDEDGGDGTVLSVMAGDRVLPLHDLVSEEERSATPVPDTFDALLDRWDAWVDTVLRALRTYPPDDAGRPWRAASEVTFLPPTACRPTVYCAGANYRDHVAEMGAVPPDPATARPFHFLVPGAALSGHRGESPRPPGMRRLDWEAELAAVIGRRADSVSMEEALDYVAGYTVANDLSCRDDEALSAPPFGIHWLLQKGWRGLKPLGPAVVPASLVPTPHDLPIRLSVNGEVRQNSNTNQMIFSLAEQISALSKLAPLHPGDLLLSGTPAGTAAAHQGRYLEPGDEVVVEVVGVGRLETRVTGG</sequence>
<dbReference type="EMBL" id="CP065050">
    <property type="protein sequence ID" value="QPI57610.1"/>
    <property type="molecule type" value="Genomic_DNA"/>
</dbReference>
<dbReference type="Pfam" id="PF01557">
    <property type="entry name" value="FAA_hydrolase"/>
    <property type="match status" value="1"/>
</dbReference>
<dbReference type="Gene3D" id="3.90.850.10">
    <property type="entry name" value="Fumarylacetoacetase-like, C-terminal domain"/>
    <property type="match status" value="1"/>
</dbReference>
<evidence type="ECO:0000313" key="5">
    <source>
        <dbReference type="Proteomes" id="UP000663421"/>
    </source>
</evidence>
<protein>
    <submittedName>
        <fullName evidence="4">Fumarylacetoacetate hydrolase family protein</fullName>
    </submittedName>
</protein>
<evidence type="ECO:0000259" key="3">
    <source>
        <dbReference type="Pfam" id="PF01557"/>
    </source>
</evidence>
<reference evidence="4 5" key="1">
    <citation type="submission" date="2020-11" db="EMBL/GenBank/DDBJ databases">
        <title>Complete genome sequence unveiled secondary metabolic potentials in Streptomyces solisilvae HNM0141.</title>
        <authorList>
            <person name="Huang X."/>
        </authorList>
    </citation>
    <scope>NUCLEOTIDE SEQUENCE [LARGE SCALE GENOMIC DNA]</scope>
    <source>
        <strain evidence="4 5">HNM0141</strain>
    </source>
</reference>
<evidence type="ECO:0000313" key="4">
    <source>
        <dbReference type="EMBL" id="QPI57610.1"/>
    </source>
</evidence>
<feature type="domain" description="Fumarylacetoacetase-like C-terminal" evidence="3">
    <location>
        <begin position="96"/>
        <end position="308"/>
    </location>
</feature>
<dbReference type="InterPro" id="IPR011234">
    <property type="entry name" value="Fumarylacetoacetase-like_C"/>
</dbReference>
<keyword evidence="5" id="KW-1185">Reference proteome</keyword>
<organism evidence="4 5">
    <name type="scientific">Streptomyces malaysiensis</name>
    <dbReference type="NCBI Taxonomy" id="92644"/>
    <lineage>
        <taxon>Bacteria</taxon>
        <taxon>Bacillati</taxon>
        <taxon>Actinomycetota</taxon>
        <taxon>Actinomycetes</taxon>
        <taxon>Kitasatosporales</taxon>
        <taxon>Streptomycetaceae</taxon>
        <taxon>Streptomyces</taxon>
        <taxon>Streptomyces violaceusniger group</taxon>
    </lineage>
</organism>
<dbReference type="SUPFAM" id="SSF56529">
    <property type="entry name" value="FAH"/>
    <property type="match status" value="1"/>
</dbReference>
<dbReference type="Proteomes" id="UP000663421">
    <property type="component" value="Chromosome"/>
</dbReference>
<keyword evidence="4" id="KW-0378">Hydrolase</keyword>
<name>A0ABX6W800_STRMQ</name>
<comment type="similarity">
    <text evidence="1">Belongs to the FAH family.</text>
</comment>
<evidence type="ECO:0000256" key="1">
    <source>
        <dbReference type="ARBA" id="ARBA00010211"/>
    </source>
</evidence>
<evidence type="ECO:0000256" key="2">
    <source>
        <dbReference type="ARBA" id="ARBA00022723"/>
    </source>
</evidence>